<protein>
    <submittedName>
        <fullName evidence="2">Uncharacterized protein</fullName>
    </submittedName>
</protein>
<sequence>MQKTSPEPFSLKRVPLRLWRRLAHIALPLLAVSVLLALLMLGTALAGVFGQPLAPKKRLWLAGLWLALTTLFAVWLAEEDFAEPQPAYSRFDQYLIAITGGAAAGGLMGQAWAAALAGAAVGAAAALLMRWLKYVMRYL</sequence>
<dbReference type="RefSeq" id="WP_007341459.1">
    <property type="nucleotide sequence ID" value="NZ_GL878494.1"/>
</dbReference>
<accession>F2B9M4</accession>
<name>F2B9M4_9NEIS</name>
<dbReference type="Proteomes" id="UP000004105">
    <property type="component" value="Unassembled WGS sequence"/>
</dbReference>
<dbReference type="HOGENOM" id="CLU_1842978_0_0_4"/>
<proteinExistence type="predicted"/>
<evidence type="ECO:0000313" key="2">
    <source>
        <dbReference type="EMBL" id="EGF11810.1"/>
    </source>
</evidence>
<organism evidence="2 3">
    <name type="scientific">Neisseria bacilliformis ATCC BAA-1200</name>
    <dbReference type="NCBI Taxonomy" id="888742"/>
    <lineage>
        <taxon>Bacteria</taxon>
        <taxon>Pseudomonadati</taxon>
        <taxon>Pseudomonadota</taxon>
        <taxon>Betaproteobacteria</taxon>
        <taxon>Neisseriales</taxon>
        <taxon>Neisseriaceae</taxon>
        <taxon>Neisseria</taxon>
    </lineage>
</organism>
<keyword evidence="3" id="KW-1185">Reference proteome</keyword>
<feature type="transmembrane region" description="Helical" evidence="1">
    <location>
        <begin position="25"/>
        <end position="47"/>
    </location>
</feature>
<evidence type="ECO:0000256" key="1">
    <source>
        <dbReference type="SAM" id="Phobius"/>
    </source>
</evidence>
<dbReference type="EMBL" id="AFAY01000007">
    <property type="protein sequence ID" value="EGF11810.1"/>
    <property type="molecule type" value="Genomic_DNA"/>
</dbReference>
<gene>
    <name evidence="2" type="ORF">HMPREF9123_0447</name>
</gene>
<feature type="transmembrane region" description="Helical" evidence="1">
    <location>
        <begin position="59"/>
        <end position="77"/>
    </location>
</feature>
<keyword evidence="1" id="KW-0812">Transmembrane</keyword>
<feature type="transmembrane region" description="Helical" evidence="1">
    <location>
        <begin position="111"/>
        <end position="132"/>
    </location>
</feature>
<dbReference type="AlphaFoldDB" id="F2B9M4"/>
<keyword evidence="1" id="KW-1133">Transmembrane helix</keyword>
<evidence type="ECO:0000313" key="3">
    <source>
        <dbReference type="Proteomes" id="UP000004105"/>
    </source>
</evidence>
<reference evidence="2 3" key="1">
    <citation type="submission" date="2011-02" db="EMBL/GenBank/DDBJ databases">
        <authorList>
            <person name="Muzny D."/>
            <person name="Qin X."/>
            <person name="Deng J."/>
            <person name="Jiang H."/>
            <person name="Liu Y."/>
            <person name="Qu J."/>
            <person name="Song X.-Z."/>
            <person name="Zhang L."/>
            <person name="Thornton R."/>
            <person name="Coyle M."/>
            <person name="Francisco L."/>
            <person name="Jackson L."/>
            <person name="Javaid M."/>
            <person name="Korchina V."/>
            <person name="Kovar C."/>
            <person name="Mata R."/>
            <person name="Mathew T."/>
            <person name="Ngo R."/>
            <person name="Nguyen L."/>
            <person name="Nguyen N."/>
            <person name="Okwuonu G."/>
            <person name="Ongeri F."/>
            <person name="Pham C."/>
            <person name="Simmons D."/>
            <person name="Wilczek-Boney K."/>
            <person name="Hale W."/>
            <person name="Jakkamsetti A."/>
            <person name="Pham P."/>
            <person name="Ruth R."/>
            <person name="San Lucas F."/>
            <person name="Warren J."/>
            <person name="Zhang J."/>
            <person name="Zhao Z."/>
            <person name="Zhou C."/>
            <person name="Zhu D."/>
            <person name="Lee S."/>
            <person name="Bess C."/>
            <person name="Blankenburg K."/>
            <person name="Forbes L."/>
            <person name="Fu Q."/>
            <person name="Gubbala S."/>
            <person name="Hirani K."/>
            <person name="Jayaseelan J.C."/>
            <person name="Lara F."/>
            <person name="Munidasa M."/>
            <person name="Palculict T."/>
            <person name="Patil S."/>
            <person name="Pu L.-L."/>
            <person name="Saada N."/>
            <person name="Tang L."/>
            <person name="Weissenberger G."/>
            <person name="Zhu Y."/>
            <person name="Hemphill L."/>
            <person name="Shang Y."/>
            <person name="Youmans B."/>
            <person name="Ayvaz T."/>
            <person name="Ross M."/>
            <person name="Santibanez J."/>
            <person name="Aqrawi P."/>
            <person name="Gross S."/>
            <person name="Joshi V."/>
            <person name="Fowler G."/>
            <person name="Nazareth L."/>
            <person name="Reid J."/>
            <person name="Worley K."/>
            <person name="Petrosino J."/>
            <person name="Highlander S."/>
            <person name="Gibbs R."/>
        </authorList>
    </citation>
    <scope>NUCLEOTIDE SEQUENCE [LARGE SCALE GENOMIC DNA]</scope>
    <source>
        <strain evidence="2 3">ATCC BAA-1200</strain>
    </source>
</reference>
<keyword evidence="1" id="KW-0472">Membrane</keyword>
<comment type="caution">
    <text evidence="2">The sequence shown here is derived from an EMBL/GenBank/DDBJ whole genome shotgun (WGS) entry which is preliminary data.</text>
</comment>